<proteinExistence type="predicted"/>
<comment type="caution">
    <text evidence="2">The sequence shown here is derived from an EMBL/GenBank/DDBJ whole genome shotgun (WGS) entry which is preliminary data.</text>
</comment>
<gene>
    <name evidence="2" type="ORF">FHETE_7663</name>
</gene>
<organism evidence="2 3">
    <name type="scientific">Fusarium heterosporum</name>
    <dbReference type="NCBI Taxonomy" id="42747"/>
    <lineage>
        <taxon>Eukaryota</taxon>
        <taxon>Fungi</taxon>
        <taxon>Dikarya</taxon>
        <taxon>Ascomycota</taxon>
        <taxon>Pezizomycotina</taxon>
        <taxon>Sordariomycetes</taxon>
        <taxon>Hypocreomycetidae</taxon>
        <taxon>Hypocreales</taxon>
        <taxon>Nectriaceae</taxon>
        <taxon>Fusarium</taxon>
        <taxon>Fusarium heterosporum species complex</taxon>
    </lineage>
</organism>
<accession>A0A8H5T558</accession>
<dbReference type="OrthoDB" id="5428138at2759"/>
<evidence type="ECO:0000256" key="1">
    <source>
        <dbReference type="SAM" id="MobiDB-lite"/>
    </source>
</evidence>
<dbReference type="Proteomes" id="UP000567885">
    <property type="component" value="Unassembled WGS sequence"/>
</dbReference>
<reference evidence="2 3" key="1">
    <citation type="submission" date="2020-05" db="EMBL/GenBank/DDBJ databases">
        <title>Identification and distribution of gene clusters putatively required for synthesis of sphingolipid metabolism inhibitors in phylogenetically diverse species of the filamentous fungus Fusarium.</title>
        <authorList>
            <person name="Kim H.-S."/>
            <person name="Busman M."/>
            <person name="Brown D.W."/>
            <person name="Divon H."/>
            <person name="Uhlig S."/>
            <person name="Proctor R.H."/>
        </authorList>
    </citation>
    <scope>NUCLEOTIDE SEQUENCE [LARGE SCALE GENOMIC DNA]</scope>
    <source>
        <strain evidence="2 3">NRRL 20693</strain>
    </source>
</reference>
<dbReference type="EMBL" id="JAAGWQ010000152">
    <property type="protein sequence ID" value="KAF5663096.1"/>
    <property type="molecule type" value="Genomic_DNA"/>
</dbReference>
<sequence length="766" mass="86334">MAGRKRHNRGKGPANTNDVFKKTVSLAPTPSYTQYNARESRKALVKRGAYHPRINKTLQEVADEFATKLELGLDLPDEAGFLSGRTTPFQGLYVNADFLIVTETDSSPSSPSFGNSEPNSCSSGSQSSGPTSSSSGYQSSEPVSPHLRILNGSQPPGRLLGQLFASQGLKQLELIAIADEQGWNTLSQGFAIWDFTKGSFQGTPRGSVFLSIAPQISQGAFEQSPEMVKLENQALDQVCRLIARVRNNCGPTDAYWGDDERRRFKADGDSPEVQRDSAIWGRKLVKMIQSLENNESLRHKIKRVVDPPPHLDHYMSKLVATKLLFDLLLAICKRRNMVTVLQFHKTPLLDRRLVAIILRACPHVKMIGIYECPLIHFGDVMCLLDIIHEVNLERDKAGLPRVESFDFYPRYHAGMPYYNECGYDFDSYGITWRALNNNYVQRGVLAILLQAVLKSRRMGLGLLMDHGGAFMTYLSNLPMIPSTILNFLDGLYRYLDVKATNPGDVNALKRATYDMSKAIRAGIETLKDDGPRYMKSLGKALVFCSSCGYETLPEFFSGEQIRNQPHHRSCAACYLQTWLHEEKDHHKQEAKNIMSVFFPDWEPKAFNIDAPLLKDGQDLMRMKTRKVERGPEPSMKLLPNGEFFMPQFEIEFVRNGKIQDDSVQGLPDLETLLIDKPLHDQQMSDVALATDAERIVALLLRDQYPKPEGSRRSFAQTRFDGGAPDHYDERKGVFPERDLILNDGMHIMYGFLEAGIEDYRLSLEGF</sequence>
<dbReference type="AlphaFoldDB" id="A0A8H5T558"/>
<feature type="region of interest" description="Disordered" evidence="1">
    <location>
        <begin position="105"/>
        <end position="151"/>
    </location>
</feature>
<feature type="region of interest" description="Disordered" evidence="1">
    <location>
        <begin position="706"/>
        <end position="727"/>
    </location>
</feature>
<protein>
    <submittedName>
        <fullName evidence="2">Uncharacterized protein</fullName>
    </submittedName>
</protein>
<evidence type="ECO:0000313" key="2">
    <source>
        <dbReference type="EMBL" id="KAF5663096.1"/>
    </source>
</evidence>
<keyword evidence="3" id="KW-1185">Reference proteome</keyword>
<feature type="compositionally biased region" description="Low complexity" evidence="1">
    <location>
        <begin position="106"/>
        <end position="145"/>
    </location>
</feature>
<evidence type="ECO:0000313" key="3">
    <source>
        <dbReference type="Proteomes" id="UP000567885"/>
    </source>
</evidence>
<name>A0A8H5T558_FUSHE</name>